<dbReference type="EMBL" id="VSRR010016772">
    <property type="protein sequence ID" value="MPC59669.1"/>
    <property type="molecule type" value="Genomic_DNA"/>
</dbReference>
<dbReference type="AlphaFoldDB" id="A0A5B7GPX5"/>
<feature type="compositionally biased region" description="Basic residues" evidence="1">
    <location>
        <begin position="24"/>
        <end position="42"/>
    </location>
</feature>
<keyword evidence="3" id="KW-1185">Reference proteome</keyword>
<reference evidence="2 3" key="1">
    <citation type="submission" date="2019-05" db="EMBL/GenBank/DDBJ databases">
        <title>Another draft genome of Portunus trituberculatus and its Hox gene families provides insights of decapod evolution.</title>
        <authorList>
            <person name="Jeong J.-H."/>
            <person name="Song I."/>
            <person name="Kim S."/>
            <person name="Choi T."/>
            <person name="Kim D."/>
            <person name="Ryu S."/>
            <person name="Kim W."/>
        </authorList>
    </citation>
    <scope>NUCLEOTIDE SEQUENCE [LARGE SCALE GENOMIC DNA]</scope>
    <source>
        <tissue evidence="2">Muscle</tissue>
    </source>
</reference>
<accession>A0A5B7GPX5</accession>
<sequence>MRDREPNPDWSGRGRGGASFFHITLRRHNSAGKGEKSKRKKGGSGSGSGGIEAREGKKGEMTGSVIILLGYERRGEERKREEEDQEGKQRQGRKKSGRAEGKCHAGVQMWCRCMCRASLVPAGKNRLLSRPSALPLSPGRPKEHKEPRALISPLC</sequence>
<evidence type="ECO:0000313" key="3">
    <source>
        <dbReference type="Proteomes" id="UP000324222"/>
    </source>
</evidence>
<name>A0A5B7GPX5_PORTR</name>
<proteinExistence type="predicted"/>
<evidence type="ECO:0000256" key="1">
    <source>
        <dbReference type="SAM" id="MobiDB-lite"/>
    </source>
</evidence>
<dbReference type="Proteomes" id="UP000324222">
    <property type="component" value="Unassembled WGS sequence"/>
</dbReference>
<protein>
    <submittedName>
        <fullName evidence="2">Uncharacterized protein</fullName>
    </submittedName>
</protein>
<feature type="region of interest" description="Disordered" evidence="1">
    <location>
        <begin position="1"/>
        <end position="103"/>
    </location>
</feature>
<feature type="compositionally biased region" description="Basic and acidic residues" evidence="1">
    <location>
        <begin position="71"/>
        <end position="89"/>
    </location>
</feature>
<evidence type="ECO:0000313" key="2">
    <source>
        <dbReference type="EMBL" id="MPC59669.1"/>
    </source>
</evidence>
<comment type="caution">
    <text evidence="2">The sequence shown here is derived from an EMBL/GenBank/DDBJ whole genome shotgun (WGS) entry which is preliminary data.</text>
</comment>
<gene>
    <name evidence="2" type="ORF">E2C01_053693</name>
</gene>
<feature type="compositionally biased region" description="Low complexity" evidence="1">
    <location>
        <begin position="128"/>
        <end position="139"/>
    </location>
</feature>
<organism evidence="2 3">
    <name type="scientific">Portunus trituberculatus</name>
    <name type="common">Swimming crab</name>
    <name type="synonym">Neptunus trituberculatus</name>
    <dbReference type="NCBI Taxonomy" id="210409"/>
    <lineage>
        <taxon>Eukaryota</taxon>
        <taxon>Metazoa</taxon>
        <taxon>Ecdysozoa</taxon>
        <taxon>Arthropoda</taxon>
        <taxon>Crustacea</taxon>
        <taxon>Multicrustacea</taxon>
        <taxon>Malacostraca</taxon>
        <taxon>Eumalacostraca</taxon>
        <taxon>Eucarida</taxon>
        <taxon>Decapoda</taxon>
        <taxon>Pleocyemata</taxon>
        <taxon>Brachyura</taxon>
        <taxon>Eubrachyura</taxon>
        <taxon>Portunoidea</taxon>
        <taxon>Portunidae</taxon>
        <taxon>Portuninae</taxon>
        <taxon>Portunus</taxon>
    </lineage>
</organism>
<feature type="region of interest" description="Disordered" evidence="1">
    <location>
        <begin position="128"/>
        <end position="155"/>
    </location>
</feature>